<proteinExistence type="predicted"/>
<accession>A0A1X6N532</accession>
<name>A0A1X6N532_9APHY</name>
<feature type="compositionally biased region" description="Pro residues" evidence="2">
    <location>
        <begin position="158"/>
        <end position="174"/>
    </location>
</feature>
<dbReference type="STRING" id="670580.A0A1X6N532"/>
<protein>
    <submittedName>
        <fullName evidence="3">Uncharacterized protein</fullName>
    </submittedName>
</protein>
<dbReference type="RefSeq" id="XP_024340512.1">
    <property type="nucleotide sequence ID" value="XM_024478905.1"/>
</dbReference>
<feature type="compositionally biased region" description="Polar residues" evidence="2">
    <location>
        <begin position="52"/>
        <end position="78"/>
    </location>
</feature>
<dbReference type="OrthoDB" id="2749714at2759"/>
<evidence type="ECO:0000313" key="4">
    <source>
        <dbReference type="Proteomes" id="UP000194127"/>
    </source>
</evidence>
<organism evidence="3 4">
    <name type="scientific">Postia placenta MAD-698-R-SB12</name>
    <dbReference type="NCBI Taxonomy" id="670580"/>
    <lineage>
        <taxon>Eukaryota</taxon>
        <taxon>Fungi</taxon>
        <taxon>Dikarya</taxon>
        <taxon>Basidiomycota</taxon>
        <taxon>Agaricomycotina</taxon>
        <taxon>Agaricomycetes</taxon>
        <taxon>Polyporales</taxon>
        <taxon>Adustoporiaceae</taxon>
        <taxon>Rhodonia</taxon>
    </lineage>
</organism>
<dbReference type="EMBL" id="KZ110595">
    <property type="protein sequence ID" value="OSX63718.1"/>
    <property type="molecule type" value="Genomic_DNA"/>
</dbReference>
<dbReference type="Proteomes" id="UP000194127">
    <property type="component" value="Unassembled WGS sequence"/>
</dbReference>
<dbReference type="GeneID" id="36323855"/>
<evidence type="ECO:0000256" key="2">
    <source>
        <dbReference type="SAM" id="MobiDB-lite"/>
    </source>
</evidence>
<feature type="region of interest" description="Disordered" evidence="2">
    <location>
        <begin position="324"/>
        <end position="355"/>
    </location>
</feature>
<feature type="compositionally biased region" description="Polar residues" evidence="2">
    <location>
        <begin position="89"/>
        <end position="108"/>
    </location>
</feature>
<keyword evidence="1" id="KW-0175">Coiled coil</keyword>
<reference evidence="3 4" key="1">
    <citation type="submission" date="2017-04" db="EMBL/GenBank/DDBJ databases">
        <title>Genome Sequence of the Model Brown-Rot Fungus Postia placenta SB12.</title>
        <authorList>
            <consortium name="DOE Joint Genome Institute"/>
            <person name="Gaskell J."/>
            <person name="Kersten P."/>
            <person name="Larrondo L.F."/>
            <person name="Canessa P."/>
            <person name="Martinez D."/>
            <person name="Hibbett D."/>
            <person name="Schmoll M."/>
            <person name="Kubicek C.P."/>
            <person name="Martinez A.T."/>
            <person name="Yadav J."/>
            <person name="Master E."/>
            <person name="Magnuson J.K."/>
            <person name="James T."/>
            <person name="Yaver D."/>
            <person name="Berka R."/>
            <person name="Labutti K."/>
            <person name="Lipzen A."/>
            <person name="Aerts A."/>
            <person name="Barry K."/>
            <person name="Henrissat B."/>
            <person name="Blanchette R."/>
            <person name="Grigoriev I."/>
            <person name="Cullen D."/>
        </authorList>
    </citation>
    <scope>NUCLEOTIDE SEQUENCE [LARGE SCALE GENOMIC DNA]</scope>
    <source>
        <strain evidence="3 4">MAD-698-R-SB12</strain>
    </source>
</reference>
<feature type="region of interest" description="Disordered" evidence="2">
    <location>
        <begin position="149"/>
        <end position="216"/>
    </location>
</feature>
<gene>
    <name evidence="3" type="ORF">POSPLADRAFT_1045939</name>
</gene>
<sequence length="555" mass="61748">MFERPCCDGEPVERFDGVLGCDRQACILAHPNDPEWRTAETASRAPPPRLPLQSSNRTQDYDITSNPKRDAGSSQTRPIPTGPRKRTAITMQPTQVQASTCDSTSSSLCGRPAKAPPTLPAALRSHLSSAESQMPAKLKINITNNSFSDLPRAEAPAIPTPPTSTPPPLPPPSEPADLSTPVPPSPPRLRWASIETSKGPGKAPAGRSCTDSMSLPDRHRTWDERIQRLTSSSAFSSLPEPERTTIQSQLSAAEEKCTAKAEELKDALLRLAESNFWPLVEQSESKAPSSAVSEQLVAEIGSLRNTVADLQSYLGEVQRQLHAAASGDNAGCGEPSSKRRRVDHDAGSSSVVSELDSMRTRLSQFHDTLVTLESSFRAHKDHVRNEMDDVFRKRDALIEDKRAEFTQHCDKTEYEIEELAREMDALSIRTDTVNKENIRLKREVATLARQIEQLKTKQRDQIDVMQREIRELKALVAERLPASTPSTVNSPPRLESPWDPEVLFEAVRPHLIQSIRDEMRPELSIFYTRIQDILRSGYNPGMGREYRGGRRGWTY</sequence>
<evidence type="ECO:0000313" key="3">
    <source>
        <dbReference type="EMBL" id="OSX63718.1"/>
    </source>
</evidence>
<feature type="coiled-coil region" evidence="1">
    <location>
        <begin position="402"/>
        <end position="475"/>
    </location>
</feature>
<feature type="region of interest" description="Disordered" evidence="2">
    <location>
        <begin position="32"/>
        <end position="119"/>
    </location>
</feature>
<evidence type="ECO:0000256" key="1">
    <source>
        <dbReference type="SAM" id="Coils"/>
    </source>
</evidence>
<keyword evidence="4" id="KW-1185">Reference proteome</keyword>
<dbReference type="AlphaFoldDB" id="A0A1X6N532"/>